<feature type="transmembrane region" description="Helical" evidence="9">
    <location>
        <begin position="540"/>
        <end position="560"/>
    </location>
</feature>
<feature type="transmembrane region" description="Helical" evidence="9">
    <location>
        <begin position="179"/>
        <end position="199"/>
    </location>
</feature>
<evidence type="ECO:0000259" key="10">
    <source>
        <dbReference type="Pfam" id="PF00324"/>
    </source>
</evidence>
<dbReference type="Gene3D" id="1.20.1740.10">
    <property type="entry name" value="Amino acid/polyamine transporter I"/>
    <property type="match status" value="1"/>
</dbReference>
<name>A0A1D2NK86_ORCCI</name>
<evidence type="ECO:0000259" key="11">
    <source>
        <dbReference type="Pfam" id="PF03522"/>
    </source>
</evidence>
<feature type="domain" description="SLC12A transporter C-terminal" evidence="11">
    <location>
        <begin position="613"/>
        <end position="701"/>
    </location>
</feature>
<feature type="transmembrane region" description="Helical" evidence="9">
    <location>
        <begin position="460"/>
        <end position="482"/>
    </location>
</feature>
<dbReference type="Pfam" id="PF00324">
    <property type="entry name" value="AA_permease"/>
    <property type="match status" value="1"/>
</dbReference>
<dbReference type="GO" id="GO:0016020">
    <property type="term" value="C:membrane"/>
    <property type="evidence" value="ECO:0007669"/>
    <property type="project" value="UniProtKB-SubCell"/>
</dbReference>
<feature type="region of interest" description="Disordered" evidence="8">
    <location>
        <begin position="1"/>
        <end position="37"/>
    </location>
</feature>
<dbReference type="InterPro" id="IPR004841">
    <property type="entry name" value="AA-permease/SLC12A_dom"/>
</dbReference>
<dbReference type="FunFam" id="1.20.1740.10:FF:000013">
    <property type="entry name" value="Solute carrier family 12 member"/>
    <property type="match status" value="1"/>
</dbReference>
<dbReference type="Pfam" id="PF03522">
    <property type="entry name" value="SLC12"/>
    <property type="match status" value="1"/>
</dbReference>
<dbReference type="GO" id="GO:0015379">
    <property type="term" value="F:potassium:chloride symporter activity"/>
    <property type="evidence" value="ECO:0007669"/>
    <property type="project" value="TreeGrafter"/>
</dbReference>
<evidence type="ECO:0000313" key="12">
    <source>
        <dbReference type="EMBL" id="ODN05525.1"/>
    </source>
</evidence>
<sequence>MMASPNDQEARIAIVDSSTLVGPQNQGSQSRRPNEKAPLLTQRRLFRSLGGFTNGLSAPFNFSGNESSGGYTEFGSSVGSINGAGLESEGVSSSSSQRTLGTFSGVFCPVALSMFSALLFLRVGFIVGNSGLVESLIQFVIAYGILLFTVLSICAISTNGAVEGGGAYFMISRTLGPEFGGAIGALFIFANLVSSALYVTGCVEGLVDNFGPGGSLLADGSEGLPNTRWYRFLYCSGLNFINLIVCLAGSSYFAKTSAAVLAIVGISLTSVIASFFQQSLDVKLPDGNDIAKHDNITTGHFSGLSAATFNDNMHSHYGKDYTTADGDIVNFAVVFGVLFSGVTGIMAGANMSGELKNPGRSIPKGTLSAVGFTFLIYVLLSFLAAASCSNFLLRNDYIFMMGVNFWPPFVSIGILTATFSASLSNLIGASRVLEAVAKDDIFGVFLRFVANGTTRSGNPIVAVFVSFVMVELFLLIGSLNVIAQLNSVLFLLSYFAMNLACLGLDLTSAPNFRPAFKYFSVHTAFVGLVGTLIMMFVINPIYACLSIIACLVLVMMLHLFTPTQTDNWGSISQALIFHQVRKYLLLLDSRKEHVKFWRPHMLLFVANPRSACPLIDFVNDLKKSGLYVLGHVLQGNFDEMETDAASDTYASWLGLVDHLKVKAFIELTVSKNIREGMQHLVRICGLGAMRPNTIVFGFHDDTPPVDFFGVASESPRSYKTDKFHDMFALRNPQDERVTTTEYVEMIKDVIKMNKNLCLCRNMHLLDKQKISRSKHLFIDAWPINFFSGDVNSFMESTSLFLLQIACILNMTSTWKGLTLRVFLLSTSATTSVDSASREAELRKLLQVFRIKARTVVVPWDSVLSVQLPNGFPEEKPNAIEANPQWPLKNIRPDYIRSVNTMIKEHSGSTAVNFLYLPEPPANSAEYSLYFNHLACLSEGVGPCVMVHGVSPVTSTTI</sequence>
<organism evidence="12 13">
    <name type="scientific">Orchesella cincta</name>
    <name type="common">Springtail</name>
    <name type="synonym">Podura cincta</name>
    <dbReference type="NCBI Taxonomy" id="48709"/>
    <lineage>
        <taxon>Eukaryota</taxon>
        <taxon>Metazoa</taxon>
        <taxon>Ecdysozoa</taxon>
        <taxon>Arthropoda</taxon>
        <taxon>Hexapoda</taxon>
        <taxon>Collembola</taxon>
        <taxon>Entomobryomorpha</taxon>
        <taxon>Entomobryoidea</taxon>
        <taxon>Orchesellidae</taxon>
        <taxon>Orchesellinae</taxon>
        <taxon>Orchesella</taxon>
    </lineage>
</organism>
<feature type="transmembrane region" description="Helical" evidence="9">
    <location>
        <begin position="137"/>
        <end position="158"/>
    </location>
</feature>
<dbReference type="PANTHER" id="PTHR11827">
    <property type="entry name" value="SOLUTE CARRIER FAMILY 12, CATION COTRANSPORTERS"/>
    <property type="match status" value="1"/>
</dbReference>
<evidence type="ECO:0000256" key="7">
    <source>
        <dbReference type="ARBA" id="ARBA00023136"/>
    </source>
</evidence>
<keyword evidence="13" id="KW-1185">Reference proteome</keyword>
<comment type="caution">
    <text evidence="12">The sequence shown here is derived from an EMBL/GenBank/DDBJ whole genome shotgun (WGS) entry which is preliminary data.</text>
</comment>
<dbReference type="InterPro" id="IPR018491">
    <property type="entry name" value="SLC12_C"/>
</dbReference>
<comment type="similarity">
    <text evidence="2">Belongs to the SLC12A transporter family.</text>
</comment>
<evidence type="ECO:0000256" key="3">
    <source>
        <dbReference type="ARBA" id="ARBA00019359"/>
    </source>
</evidence>
<dbReference type="EMBL" id="LJIJ01000021">
    <property type="protein sequence ID" value="ODN05525.1"/>
    <property type="molecule type" value="Genomic_DNA"/>
</dbReference>
<keyword evidence="5 9" id="KW-0812">Transmembrane</keyword>
<feature type="transmembrane region" description="Helical" evidence="9">
    <location>
        <begin position="370"/>
        <end position="393"/>
    </location>
</feature>
<dbReference type="Proteomes" id="UP000094527">
    <property type="component" value="Unassembled WGS sequence"/>
</dbReference>
<evidence type="ECO:0000256" key="6">
    <source>
        <dbReference type="ARBA" id="ARBA00022989"/>
    </source>
</evidence>
<feature type="compositionally biased region" description="Polar residues" evidence="8">
    <location>
        <begin position="16"/>
        <end position="31"/>
    </location>
</feature>
<dbReference type="GO" id="GO:0055075">
    <property type="term" value="P:potassium ion homeostasis"/>
    <property type="evidence" value="ECO:0007669"/>
    <property type="project" value="TreeGrafter"/>
</dbReference>
<feature type="transmembrane region" description="Helical" evidence="9">
    <location>
        <begin position="518"/>
        <end position="534"/>
    </location>
</feature>
<dbReference type="PANTHER" id="PTHR11827:SF72">
    <property type="entry name" value="GH08340P"/>
    <property type="match status" value="1"/>
</dbReference>
<keyword evidence="7 9" id="KW-0472">Membrane</keyword>
<proteinExistence type="inferred from homology"/>
<dbReference type="OMA" id="NIKYWRP"/>
<protein>
    <recommendedName>
        <fullName evidence="3">Solute carrier family 12 member 9</fullName>
    </recommendedName>
</protein>
<evidence type="ECO:0000256" key="5">
    <source>
        <dbReference type="ARBA" id="ARBA00022692"/>
    </source>
</evidence>
<dbReference type="InterPro" id="IPR004842">
    <property type="entry name" value="SLC12A_fam"/>
</dbReference>
<feature type="transmembrane region" description="Helical" evidence="9">
    <location>
        <begin position="405"/>
        <end position="428"/>
    </location>
</feature>
<keyword evidence="4" id="KW-0813">Transport</keyword>
<dbReference type="GO" id="GO:0055064">
    <property type="term" value="P:chloride ion homeostasis"/>
    <property type="evidence" value="ECO:0007669"/>
    <property type="project" value="TreeGrafter"/>
</dbReference>
<evidence type="ECO:0000256" key="4">
    <source>
        <dbReference type="ARBA" id="ARBA00022448"/>
    </source>
</evidence>
<feature type="transmembrane region" description="Helical" evidence="9">
    <location>
        <begin position="328"/>
        <end position="349"/>
    </location>
</feature>
<dbReference type="OrthoDB" id="2020542at2759"/>
<dbReference type="GO" id="GO:0006884">
    <property type="term" value="P:cell volume homeostasis"/>
    <property type="evidence" value="ECO:0007669"/>
    <property type="project" value="TreeGrafter"/>
</dbReference>
<keyword evidence="6 9" id="KW-1133">Transmembrane helix</keyword>
<evidence type="ECO:0000313" key="13">
    <source>
        <dbReference type="Proteomes" id="UP000094527"/>
    </source>
</evidence>
<feature type="transmembrane region" description="Helical" evidence="9">
    <location>
        <begin position="229"/>
        <end position="249"/>
    </location>
</feature>
<dbReference type="STRING" id="48709.A0A1D2NK86"/>
<gene>
    <name evidence="12" type="ORF">Ocin01_01107</name>
</gene>
<evidence type="ECO:0000256" key="9">
    <source>
        <dbReference type="SAM" id="Phobius"/>
    </source>
</evidence>
<evidence type="ECO:0000256" key="8">
    <source>
        <dbReference type="SAM" id="MobiDB-lite"/>
    </source>
</evidence>
<feature type="domain" description="Amino acid permease/ SLC12A" evidence="10">
    <location>
        <begin position="112"/>
        <end position="602"/>
    </location>
</feature>
<feature type="transmembrane region" description="Helical" evidence="9">
    <location>
        <begin position="488"/>
        <end position="506"/>
    </location>
</feature>
<accession>A0A1D2NK86</accession>
<evidence type="ECO:0000256" key="2">
    <source>
        <dbReference type="ARBA" id="ARBA00010593"/>
    </source>
</evidence>
<evidence type="ECO:0000256" key="1">
    <source>
        <dbReference type="ARBA" id="ARBA00004141"/>
    </source>
</evidence>
<dbReference type="AlphaFoldDB" id="A0A1D2NK86"/>
<feature type="transmembrane region" description="Helical" evidence="9">
    <location>
        <begin position="103"/>
        <end position="125"/>
    </location>
</feature>
<reference evidence="12 13" key="1">
    <citation type="journal article" date="2016" name="Genome Biol. Evol.">
        <title>Gene Family Evolution Reflects Adaptation to Soil Environmental Stressors in the Genome of the Collembolan Orchesella cincta.</title>
        <authorList>
            <person name="Faddeeva-Vakhrusheva A."/>
            <person name="Derks M.F."/>
            <person name="Anvar S.Y."/>
            <person name="Agamennone V."/>
            <person name="Suring W."/>
            <person name="Smit S."/>
            <person name="van Straalen N.M."/>
            <person name="Roelofs D."/>
        </authorList>
    </citation>
    <scope>NUCLEOTIDE SEQUENCE [LARGE SCALE GENOMIC DNA]</scope>
    <source>
        <tissue evidence="12">Mixed pool</tissue>
    </source>
</reference>
<comment type="subcellular location">
    <subcellularLocation>
        <location evidence="1">Membrane</location>
        <topology evidence="1">Multi-pass membrane protein</topology>
    </subcellularLocation>
</comment>